<proteinExistence type="predicted"/>
<evidence type="ECO:0000256" key="1">
    <source>
        <dbReference type="SAM" id="Phobius"/>
    </source>
</evidence>
<feature type="transmembrane region" description="Helical" evidence="1">
    <location>
        <begin position="7"/>
        <end position="27"/>
    </location>
</feature>
<protein>
    <submittedName>
        <fullName evidence="2">Uncharacterized protein</fullName>
    </submittedName>
</protein>
<organism evidence="2">
    <name type="scientific">marine sediment metagenome</name>
    <dbReference type="NCBI Taxonomy" id="412755"/>
    <lineage>
        <taxon>unclassified sequences</taxon>
        <taxon>metagenomes</taxon>
        <taxon>ecological metagenomes</taxon>
    </lineage>
</organism>
<comment type="caution">
    <text evidence="2">The sequence shown here is derived from an EMBL/GenBank/DDBJ whole genome shotgun (WGS) entry which is preliminary data.</text>
</comment>
<evidence type="ECO:0000313" key="2">
    <source>
        <dbReference type="EMBL" id="GAG01102.1"/>
    </source>
</evidence>
<keyword evidence="1" id="KW-0472">Membrane</keyword>
<name>X0UPA1_9ZZZZ</name>
<feature type="non-terminal residue" evidence="2">
    <location>
        <position position="102"/>
    </location>
</feature>
<sequence length="102" mass="11310">MKKWQKWSLGIIGVSVVTILIIVAQFWSNITIIMGTEELSGKKETIPEVVSQEQKPLAKGYADWVSWQGADGDGRSGVTGIINNWSEGLKKLWEVNFLCQGS</sequence>
<keyword evidence="1" id="KW-1133">Transmembrane helix</keyword>
<dbReference type="EMBL" id="BARS01026466">
    <property type="protein sequence ID" value="GAG01102.1"/>
    <property type="molecule type" value="Genomic_DNA"/>
</dbReference>
<dbReference type="AlphaFoldDB" id="X0UPA1"/>
<keyword evidence="1" id="KW-0812">Transmembrane</keyword>
<reference evidence="2" key="1">
    <citation type="journal article" date="2014" name="Front. Microbiol.">
        <title>High frequency of phylogenetically diverse reductive dehalogenase-homologous genes in deep subseafloor sedimentary metagenomes.</title>
        <authorList>
            <person name="Kawai M."/>
            <person name="Futagami T."/>
            <person name="Toyoda A."/>
            <person name="Takaki Y."/>
            <person name="Nishi S."/>
            <person name="Hori S."/>
            <person name="Arai W."/>
            <person name="Tsubouchi T."/>
            <person name="Morono Y."/>
            <person name="Uchiyama I."/>
            <person name="Ito T."/>
            <person name="Fujiyama A."/>
            <person name="Inagaki F."/>
            <person name="Takami H."/>
        </authorList>
    </citation>
    <scope>NUCLEOTIDE SEQUENCE</scope>
    <source>
        <strain evidence="2">Expedition CK06-06</strain>
    </source>
</reference>
<gene>
    <name evidence="2" type="ORF">S01H1_41703</name>
</gene>
<accession>X0UPA1</accession>